<name>A0A2G5CWN9_AQUCA</name>
<keyword evidence="1" id="KW-0472">Membrane</keyword>
<evidence type="ECO:0000256" key="1">
    <source>
        <dbReference type="SAM" id="Phobius"/>
    </source>
</evidence>
<dbReference type="AlphaFoldDB" id="A0A2G5CWN9"/>
<sequence length="127" mass="14468">MERAQERDEPESKNHFIRSTLNPFVLLFLFSLDMALSIIRTCKSIQFIRSSSSSSSSSSSALWFSANYRFFKSSSAKMFEKDTFRQTTGRMPHVLSVRTMTFANPFACGGILRISPHDELIMAHCAR</sequence>
<feature type="transmembrane region" description="Helical" evidence="1">
    <location>
        <begin position="20"/>
        <end position="39"/>
    </location>
</feature>
<protein>
    <submittedName>
        <fullName evidence="2">Uncharacterized protein</fullName>
    </submittedName>
</protein>
<keyword evidence="3" id="KW-1185">Reference proteome</keyword>
<dbReference type="Proteomes" id="UP000230069">
    <property type="component" value="Unassembled WGS sequence"/>
</dbReference>
<dbReference type="EMBL" id="KZ305052">
    <property type="protein sequence ID" value="PIA35685.1"/>
    <property type="molecule type" value="Genomic_DNA"/>
</dbReference>
<evidence type="ECO:0000313" key="3">
    <source>
        <dbReference type="Proteomes" id="UP000230069"/>
    </source>
</evidence>
<organism evidence="2 3">
    <name type="scientific">Aquilegia coerulea</name>
    <name type="common">Rocky mountain columbine</name>
    <dbReference type="NCBI Taxonomy" id="218851"/>
    <lineage>
        <taxon>Eukaryota</taxon>
        <taxon>Viridiplantae</taxon>
        <taxon>Streptophyta</taxon>
        <taxon>Embryophyta</taxon>
        <taxon>Tracheophyta</taxon>
        <taxon>Spermatophyta</taxon>
        <taxon>Magnoliopsida</taxon>
        <taxon>Ranunculales</taxon>
        <taxon>Ranunculaceae</taxon>
        <taxon>Thalictroideae</taxon>
        <taxon>Aquilegia</taxon>
    </lineage>
</organism>
<dbReference type="InParanoid" id="A0A2G5CWN9"/>
<accession>A0A2G5CWN9</accession>
<reference evidence="2 3" key="1">
    <citation type="submission" date="2017-09" db="EMBL/GenBank/DDBJ databases">
        <title>WGS assembly of Aquilegia coerulea Goldsmith.</title>
        <authorList>
            <person name="Hodges S."/>
            <person name="Kramer E."/>
            <person name="Nordborg M."/>
            <person name="Tomkins J."/>
            <person name="Borevitz J."/>
            <person name="Derieg N."/>
            <person name="Yan J."/>
            <person name="Mihaltcheva S."/>
            <person name="Hayes R.D."/>
            <person name="Rokhsar D."/>
        </authorList>
    </citation>
    <scope>NUCLEOTIDE SEQUENCE [LARGE SCALE GENOMIC DNA]</scope>
    <source>
        <strain evidence="3">cv. Goldsmith</strain>
    </source>
</reference>
<keyword evidence="1" id="KW-1133">Transmembrane helix</keyword>
<gene>
    <name evidence="2" type="ORF">AQUCO_03500201v1</name>
</gene>
<keyword evidence="1" id="KW-0812">Transmembrane</keyword>
<proteinExistence type="predicted"/>
<evidence type="ECO:0000313" key="2">
    <source>
        <dbReference type="EMBL" id="PIA35685.1"/>
    </source>
</evidence>